<dbReference type="AlphaFoldDB" id="A0A562R0R7"/>
<keyword evidence="2" id="KW-0238">DNA-binding</keyword>
<dbReference type="Gene3D" id="1.10.10.10">
    <property type="entry name" value="Winged helix-like DNA-binding domain superfamily/Winged helix DNA-binding domain"/>
    <property type="match status" value="1"/>
</dbReference>
<keyword evidence="3" id="KW-0804">Transcription</keyword>
<keyword evidence="6" id="KW-1185">Reference proteome</keyword>
<name>A0A562R0R7_9BACT</name>
<dbReference type="PANTHER" id="PTHR44688:SF16">
    <property type="entry name" value="DNA-BINDING TRANSCRIPTIONAL ACTIVATOR DEVR_DOSR"/>
    <property type="match status" value="1"/>
</dbReference>
<evidence type="ECO:0000313" key="5">
    <source>
        <dbReference type="EMBL" id="TWI62668.1"/>
    </source>
</evidence>
<dbReference type="PROSITE" id="PS50043">
    <property type="entry name" value="HTH_LUXR_2"/>
    <property type="match status" value="1"/>
</dbReference>
<dbReference type="SUPFAM" id="SSF52540">
    <property type="entry name" value="P-loop containing nucleoside triphosphate hydrolases"/>
    <property type="match status" value="1"/>
</dbReference>
<dbReference type="GO" id="GO:0003677">
    <property type="term" value="F:DNA binding"/>
    <property type="evidence" value="ECO:0007669"/>
    <property type="project" value="UniProtKB-KW"/>
</dbReference>
<dbReference type="Pfam" id="PF00196">
    <property type="entry name" value="GerE"/>
    <property type="match status" value="1"/>
</dbReference>
<evidence type="ECO:0000259" key="4">
    <source>
        <dbReference type="PROSITE" id="PS50043"/>
    </source>
</evidence>
<dbReference type="InterPro" id="IPR036388">
    <property type="entry name" value="WH-like_DNA-bd_sf"/>
</dbReference>
<dbReference type="InterPro" id="IPR059106">
    <property type="entry name" value="WHD_MalT"/>
</dbReference>
<organism evidence="5 6">
    <name type="scientific">Desulfobotulus alkaliphilus</name>
    <dbReference type="NCBI Taxonomy" id="622671"/>
    <lineage>
        <taxon>Bacteria</taxon>
        <taxon>Pseudomonadati</taxon>
        <taxon>Thermodesulfobacteriota</taxon>
        <taxon>Desulfobacteria</taxon>
        <taxon>Desulfobacterales</taxon>
        <taxon>Desulfobacteraceae</taxon>
        <taxon>Desulfobotulus</taxon>
    </lineage>
</organism>
<dbReference type="PRINTS" id="PR00038">
    <property type="entry name" value="HTHLUXR"/>
</dbReference>
<dbReference type="SMART" id="SM00421">
    <property type="entry name" value="HTH_LUXR"/>
    <property type="match status" value="1"/>
</dbReference>
<comment type="caution">
    <text evidence="5">The sequence shown here is derived from an EMBL/GenBank/DDBJ whole genome shotgun (WGS) entry which is preliminary data.</text>
</comment>
<dbReference type="Pfam" id="PF25873">
    <property type="entry name" value="WHD_MalT"/>
    <property type="match status" value="1"/>
</dbReference>
<evidence type="ECO:0000256" key="2">
    <source>
        <dbReference type="ARBA" id="ARBA00023125"/>
    </source>
</evidence>
<dbReference type="OrthoDB" id="9808843at2"/>
<protein>
    <submittedName>
        <fullName evidence="5">LuxR family maltose regulon positive regulatory protein</fullName>
    </submittedName>
</protein>
<dbReference type="InterPro" id="IPR027417">
    <property type="entry name" value="P-loop_NTPase"/>
</dbReference>
<reference evidence="5 6" key="1">
    <citation type="submission" date="2019-07" db="EMBL/GenBank/DDBJ databases">
        <title>Genome sequencing of 100 strains of the haloalkaliphilic chemolithoautotrophic sulfur-oxidizing bacterium Thioalkalivibrio.</title>
        <authorList>
            <person name="Muyzer G."/>
        </authorList>
    </citation>
    <scope>NUCLEOTIDE SEQUENCE [LARGE SCALE GENOMIC DNA]</scope>
    <source>
        <strain evidence="5 6">ASO4-4</strain>
    </source>
</reference>
<feature type="domain" description="HTH luxR-type" evidence="4">
    <location>
        <begin position="763"/>
        <end position="828"/>
    </location>
</feature>
<accession>A0A562R0R7</accession>
<keyword evidence="1" id="KW-0805">Transcription regulation</keyword>
<dbReference type="PANTHER" id="PTHR44688">
    <property type="entry name" value="DNA-BINDING TRANSCRIPTIONAL ACTIVATOR DEVR_DOSR"/>
    <property type="match status" value="1"/>
</dbReference>
<dbReference type="InterPro" id="IPR000792">
    <property type="entry name" value="Tscrpt_reg_LuxR_C"/>
</dbReference>
<evidence type="ECO:0000256" key="1">
    <source>
        <dbReference type="ARBA" id="ARBA00023015"/>
    </source>
</evidence>
<gene>
    <name evidence="5" type="ORF">LZ24_03344</name>
</gene>
<dbReference type="CDD" id="cd06170">
    <property type="entry name" value="LuxR_C_like"/>
    <property type="match status" value="1"/>
</dbReference>
<dbReference type="GO" id="GO:0006355">
    <property type="term" value="P:regulation of DNA-templated transcription"/>
    <property type="evidence" value="ECO:0007669"/>
    <property type="project" value="InterPro"/>
</dbReference>
<dbReference type="SUPFAM" id="SSF46894">
    <property type="entry name" value="C-terminal effector domain of the bipartite response regulators"/>
    <property type="match status" value="1"/>
</dbReference>
<evidence type="ECO:0000256" key="3">
    <source>
        <dbReference type="ARBA" id="ARBA00023163"/>
    </source>
</evidence>
<dbReference type="Proteomes" id="UP000318307">
    <property type="component" value="Unassembled WGS sequence"/>
</dbReference>
<dbReference type="EMBL" id="VLLC01000057">
    <property type="protein sequence ID" value="TWI62668.1"/>
    <property type="molecule type" value="Genomic_DNA"/>
</dbReference>
<dbReference type="InterPro" id="IPR016032">
    <property type="entry name" value="Sig_transdc_resp-reg_C-effctor"/>
</dbReference>
<sequence length="828" mass="93272">MSRQSSRRAELHYYSEALRQKFGDLPLNAVTIIEAPSGYGKTTAVQDFLGIKLSRNIPIYWFTAMEEAPEAGFRRLCSEIHKIDSHAGGRLLKTGVPNAATIGEASEALRSIRCGQETYLVIDNLHLLQTVLPPPFFTALMDHGGEGLHVVMITQMLGRDLYASVAGRGFLHISASDLRLDAGNIQNYYALSGVEISGEEARKVEICTEGWMIAVYLQLQAFRKKNDFSDETVLSLMEHLVWDAMTGEQQDFLLSLSPFESITHRQICALVGSEELPVAARQALKNPFIRYERTGQRHELHAILAQLLRQKLRERGKTREHACLMRAGDLFRDEGRLAEAMGFYWRIKNYGRMLSLDFSSLILDDVGDTPFYLIAMDIVENCPPETMKAYPLSMLRIAWTLLSFGFHGSFHKLMQVLRETIWAEDGEDKGSLRGEWLLLSSFGRYPELEEMIALLEKAQEAFNGESSRVVLPEFPWWFGSCGPLGDFHFIPGRADGEGEILEKYVRLLSGLTNGYGSGADALYHAQLAYHRGNMKEAEMLAYKAVFLAEGRRQGIVQLGATLQLAQVALYNADTQRWQHAINAMERAASCPSRNTFVLRSALDIMRGILLAELQQLDGIAGWLRTGDFSRQHLLPQMLPLALLVHGLYLLLRGEVPRMIGVMEARLPEGGLKRPGNYMLVTLNMAAGHVATGNRDKAVSLVRSAAQAVMSDGIVFNFASFSWLLDGISDELVKKEYPEHFDRMMEVKEFFGLGWNRLYHDILPKTLPDDLTEREREVALLAADGSRNNEIAEKLCISESTVRTHMRTIFKKLDIDRRVKLAEKLKSYR</sequence>
<proteinExistence type="predicted"/>
<dbReference type="RefSeq" id="WP_144686798.1">
    <property type="nucleotide sequence ID" value="NZ_VLLC01000057.1"/>
</dbReference>
<evidence type="ECO:0000313" key="6">
    <source>
        <dbReference type="Proteomes" id="UP000318307"/>
    </source>
</evidence>